<dbReference type="PANTHER" id="PTHR13779:SF7">
    <property type="entry name" value="ATPASE WRNIP1"/>
    <property type="match status" value="1"/>
</dbReference>
<dbReference type="Pfam" id="PF12002">
    <property type="entry name" value="MgsA_C"/>
    <property type="match status" value="1"/>
</dbReference>
<dbReference type="InterPro" id="IPR032423">
    <property type="entry name" value="AAA_assoc_2"/>
</dbReference>
<evidence type="ECO:0000256" key="3">
    <source>
        <dbReference type="ARBA" id="ARBA00022840"/>
    </source>
</evidence>
<evidence type="ECO:0000256" key="2">
    <source>
        <dbReference type="ARBA" id="ARBA00022801"/>
    </source>
</evidence>
<dbReference type="GO" id="GO:0008047">
    <property type="term" value="F:enzyme activator activity"/>
    <property type="evidence" value="ECO:0007669"/>
    <property type="project" value="TreeGrafter"/>
</dbReference>
<feature type="region of interest" description="Disordered" evidence="4">
    <location>
        <begin position="349"/>
        <end position="369"/>
    </location>
</feature>
<dbReference type="Gene3D" id="1.20.272.10">
    <property type="match status" value="1"/>
</dbReference>
<dbReference type="Proteomes" id="UP000016057">
    <property type="component" value="Unassembled WGS sequence"/>
</dbReference>
<protein>
    <submittedName>
        <fullName evidence="6">Putative ATPase (AAA family) associated with cysteine desulfurase</fullName>
    </submittedName>
</protein>
<dbReference type="Gene3D" id="1.10.3710.10">
    <property type="entry name" value="DNA polymerase III clamp loader subunits, C-terminal domain"/>
    <property type="match status" value="1"/>
</dbReference>
<evidence type="ECO:0000256" key="4">
    <source>
        <dbReference type="SAM" id="MobiDB-lite"/>
    </source>
</evidence>
<organism evidence="6 7">
    <name type="scientific">Catellicoccus marimammalium M35/04/3</name>
    <dbReference type="NCBI Taxonomy" id="1234409"/>
    <lineage>
        <taxon>Bacteria</taxon>
        <taxon>Bacillati</taxon>
        <taxon>Bacillota</taxon>
        <taxon>Bacilli</taxon>
        <taxon>Lactobacillales</taxon>
        <taxon>Enterococcaceae</taxon>
        <taxon>Catellicoccus</taxon>
    </lineage>
</organism>
<dbReference type="eggNOG" id="COG2256">
    <property type="taxonomic scope" value="Bacteria"/>
</dbReference>
<sequence length="404" mass="45199">MNDFLHRLSPTKLSEMYGQKELIGEGKILWQMDQTKEYQSFVLSGPPGCGKTTLATVLAQNSELPSRYFNAATEGKKELAQKIEDLSLFTKGILIIDEIHRLTKNTQDYLLPFLEQDKIIIFGLTTENPAQRLNPAVRSRLYLFNLVPLSLEEMQVALQQAIQKWETPVQVEEEVLTTIAHHAQGDLRMAYQELGLLLQNQQTSSLITLKDLQALPLQHPHHQTGTSEYYALISALQKSIRGSDVDAAMHYFVQLMNLGELEGVCRRLLVIAYEDIGLANPGAAARTVAAVQAAKELGLPEAKIPLANIIIDLSLSPKSNSPLEALQRAEENIAKGNVGTIPSALQDRHVGKSSSYVSPHHGPVPKTQHYYPDGIPYTPYYQPKETGKYERALKQQWINQQKNR</sequence>
<dbReference type="EMBL" id="AMYT01000021">
    <property type="protein sequence ID" value="EKU27092.1"/>
    <property type="molecule type" value="Genomic_DNA"/>
</dbReference>
<evidence type="ECO:0000256" key="1">
    <source>
        <dbReference type="ARBA" id="ARBA00022741"/>
    </source>
</evidence>
<dbReference type="CDD" id="cd18139">
    <property type="entry name" value="HLD_clamp_RarA"/>
    <property type="match status" value="1"/>
</dbReference>
<comment type="caution">
    <text evidence="6">The sequence shown here is derived from an EMBL/GenBank/DDBJ whole genome shotgun (WGS) entry which is preliminary data.</text>
</comment>
<dbReference type="InterPro" id="IPR008824">
    <property type="entry name" value="RuvB-like_N"/>
</dbReference>
<dbReference type="GO" id="GO:0006261">
    <property type="term" value="P:DNA-templated DNA replication"/>
    <property type="evidence" value="ECO:0007669"/>
    <property type="project" value="TreeGrafter"/>
</dbReference>
<dbReference type="Gene3D" id="3.40.50.300">
    <property type="entry name" value="P-loop containing nucleotide triphosphate hydrolases"/>
    <property type="match status" value="1"/>
</dbReference>
<dbReference type="InterPro" id="IPR002464">
    <property type="entry name" value="DNA/RNA_helicase_DEAH_CS"/>
</dbReference>
<dbReference type="AlphaFoldDB" id="K8ZAR9"/>
<dbReference type="Pfam" id="PF16193">
    <property type="entry name" value="AAA_assoc_2"/>
    <property type="match status" value="1"/>
</dbReference>
<evidence type="ECO:0000313" key="6">
    <source>
        <dbReference type="EMBL" id="EKU27092.1"/>
    </source>
</evidence>
<evidence type="ECO:0000259" key="5">
    <source>
        <dbReference type="SMART" id="SM00382"/>
    </source>
</evidence>
<dbReference type="SUPFAM" id="SSF52540">
    <property type="entry name" value="P-loop containing nucleoside triphosphate hydrolases"/>
    <property type="match status" value="1"/>
</dbReference>
<dbReference type="RefSeq" id="WP_009491781.1">
    <property type="nucleotide sequence ID" value="NZ_AMYT01000021.1"/>
</dbReference>
<keyword evidence="2" id="KW-0378">Hydrolase</keyword>
<dbReference type="InterPro" id="IPR027417">
    <property type="entry name" value="P-loop_NTPase"/>
</dbReference>
<feature type="domain" description="AAA+ ATPase" evidence="5">
    <location>
        <begin position="37"/>
        <end position="149"/>
    </location>
</feature>
<dbReference type="InterPro" id="IPR003593">
    <property type="entry name" value="AAA+_ATPase"/>
</dbReference>
<dbReference type="OrthoDB" id="9778364at2"/>
<reference evidence="6 7" key="1">
    <citation type="journal article" date="2013" name="Genome Announc.">
        <title>Draft Genome Sequence of Catellicoccus marimammalium, a Novel Species Commonly Found in Gull Feces.</title>
        <authorList>
            <person name="Weigand M.R."/>
            <person name="Ryu H."/>
            <person name="Bozcek L."/>
            <person name="Konstantinidis K.T."/>
            <person name="Santo Domingo J.W."/>
        </authorList>
    </citation>
    <scope>NUCLEOTIDE SEQUENCE [LARGE SCALE GENOMIC DNA]</scope>
    <source>
        <strain evidence="6 7">M35/04/3</strain>
    </source>
</reference>
<dbReference type="CDD" id="cd00009">
    <property type="entry name" value="AAA"/>
    <property type="match status" value="1"/>
</dbReference>
<dbReference type="GO" id="GO:0009378">
    <property type="term" value="F:four-way junction helicase activity"/>
    <property type="evidence" value="ECO:0007669"/>
    <property type="project" value="InterPro"/>
</dbReference>
<dbReference type="GO" id="GO:0016787">
    <property type="term" value="F:hydrolase activity"/>
    <property type="evidence" value="ECO:0007669"/>
    <property type="project" value="UniProtKB-KW"/>
</dbReference>
<dbReference type="InterPro" id="IPR051314">
    <property type="entry name" value="AAA_ATPase_RarA/MGS1/WRNIP1"/>
</dbReference>
<dbReference type="GO" id="GO:0003677">
    <property type="term" value="F:DNA binding"/>
    <property type="evidence" value="ECO:0007669"/>
    <property type="project" value="InterPro"/>
</dbReference>
<name>K8ZAR9_9ENTE</name>
<dbReference type="PANTHER" id="PTHR13779">
    <property type="entry name" value="WERNER HELICASE-INTERACTING PROTEIN 1 FAMILY MEMBER"/>
    <property type="match status" value="1"/>
</dbReference>
<dbReference type="SMART" id="SM00382">
    <property type="entry name" value="AAA"/>
    <property type="match status" value="1"/>
</dbReference>
<evidence type="ECO:0000313" key="7">
    <source>
        <dbReference type="Proteomes" id="UP000016057"/>
    </source>
</evidence>
<keyword evidence="3" id="KW-0067">ATP-binding</keyword>
<dbReference type="PROSITE" id="PS00690">
    <property type="entry name" value="DEAH_ATP_HELICASE"/>
    <property type="match status" value="1"/>
</dbReference>
<dbReference type="SUPFAM" id="SSF48019">
    <property type="entry name" value="post-AAA+ oligomerization domain-like"/>
    <property type="match status" value="1"/>
</dbReference>
<dbReference type="Pfam" id="PF05496">
    <property type="entry name" value="RuvB_N"/>
    <property type="match status" value="1"/>
</dbReference>
<dbReference type="STRING" id="1234409.C683_1088"/>
<keyword evidence="7" id="KW-1185">Reference proteome</keyword>
<gene>
    <name evidence="6" type="ORF">C683_1088</name>
</gene>
<dbReference type="GO" id="GO:0000731">
    <property type="term" value="P:DNA synthesis involved in DNA repair"/>
    <property type="evidence" value="ECO:0007669"/>
    <property type="project" value="TreeGrafter"/>
</dbReference>
<dbReference type="GO" id="GO:0006310">
    <property type="term" value="P:DNA recombination"/>
    <property type="evidence" value="ECO:0007669"/>
    <property type="project" value="InterPro"/>
</dbReference>
<proteinExistence type="predicted"/>
<dbReference type="GO" id="GO:0017116">
    <property type="term" value="F:single-stranded DNA helicase activity"/>
    <property type="evidence" value="ECO:0007669"/>
    <property type="project" value="TreeGrafter"/>
</dbReference>
<dbReference type="InterPro" id="IPR021886">
    <property type="entry name" value="MgsA_C"/>
</dbReference>
<dbReference type="InterPro" id="IPR008921">
    <property type="entry name" value="DNA_pol3_clamp-load_cplx_C"/>
</dbReference>
<accession>K8ZAR9</accession>
<dbReference type="GO" id="GO:0005524">
    <property type="term" value="F:ATP binding"/>
    <property type="evidence" value="ECO:0007669"/>
    <property type="project" value="UniProtKB-KW"/>
</dbReference>
<keyword evidence="1" id="KW-0547">Nucleotide-binding</keyword>